<sequence length="500" mass="57058">MYAMADIGTMFVLLCGGGVLYAALRVLYNIFLHPLRRYPGPMLWKAIRLTWIVALQRGYLHQDLLRLHDQYGPVVRIAPNELSYIDAQAWKDIYTSRLGHAVLERNPVWFRKKPAEPWSIMGYDEDAHARFRRAFMGSFSEKAVKDQSPLLEKYVEMMVQRFKQMAVGASATVDVVSWLNFVTFDISADLSFGESFESTSKGEPHPWVEIACRFGKGVALVASINHYGPLESLLRMALPKKVREKMIYHRELTAQMVRKRLQLQDERPDFVNAVLKYNQEKTDKVTAEELELNMSVIVFAGSETTSTAMASALFYLLKTPAAMNRVMEEVRTAFKHEEDIVVNSSSKLEYLSAIINEAMRLGPPSAIGVPRVVSEGGEEICGRWVPGGTFVGVNQYPAFRSATNFSDPEAFIPERFLDKQSPDDNLAVFQPFSVGRHMCIGQRFAWAEMRLILARLLYAFDLSWDVAPTIDDWGEQQTFIFWQKEPLQIRLKRRDDTNVV</sequence>
<keyword evidence="5 9" id="KW-0560">Oxidoreductase</keyword>
<evidence type="ECO:0000256" key="6">
    <source>
        <dbReference type="ARBA" id="ARBA00023004"/>
    </source>
</evidence>
<dbReference type="InterPro" id="IPR002401">
    <property type="entry name" value="Cyt_P450_E_grp-I"/>
</dbReference>
<dbReference type="Pfam" id="PF00067">
    <property type="entry name" value="p450"/>
    <property type="match status" value="1"/>
</dbReference>
<evidence type="ECO:0000256" key="5">
    <source>
        <dbReference type="ARBA" id="ARBA00023002"/>
    </source>
</evidence>
<keyword evidence="10" id="KW-0472">Membrane</keyword>
<dbReference type="InterPro" id="IPR001128">
    <property type="entry name" value="Cyt_P450"/>
</dbReference>
<feature type="binding site" description="axial binding residue" evidence="8">
    <location>
        <position position="439"/>
    </location>
    <ligand>
        <name>heme</name>
        <dbReference type="ChEBI" id="CHEBI:30413"/>
    </ligand>
    <ligandPart>
        <name>Fe</name>
        <dbReference type="ChEBI" id="CHEBI:18248"/>
    </ligandPart>
</feature>
<dbReference type="InterPro" id="IPR050121">
    <property type="entry name" value="Cytochrome_P450_monoxygenase"/>
</dbReference>
<evidence type="ECO:0000313" key="11">
    <source>
        <dbReference type="EMBL" id="KAI1610807.1"/>
    </source>
</evidence>
<dbReference type="Proteomes" id="UP001203852">
    <property type="component" value="Unassembled WGS sequence"/>
</dbReference>
<gene>
    <name evidence="11" type="ORF">EDD36DRAFT_304126</name>
</gene>
<dbReference type="Gene3D" id="1.10.630.10">
    <property type="entry name" value="Cytochrome P450"/>
    <property type="match status" value="1"/>
</dbReference>
<evidence type="ECO:0000256" key="7">
    <source>
        <dbReference type="ARBA" id="ARBA00023033"/>
    </source>
</evidence>
<dbReference type="AlphaFoldDB" id="A0AAN6IAL8"/>
<comment type="similarity">
    <text evidence="2 9">Belongs to the cytochrome P450 family.</text>
</comment>
<keyword evidence="3 8" id="KW-0349">Heme</keyword>
<evidence type="ECO:0000256" key="3">
    <source>
        <dbReference type="ARBA" id="ARBA00022617"/>
    </source>
</evidence>
<feature type="transmembrane region" description="Helical" evidence="10">
    <location>
        <begin position="7"/>
        <end position="28"/>
    </location>
</feature>
<evidence type="ECO:0000256" key="1">
    <source>
        <dbReference type="ARBA" id="ARBA00001971"/>
    </source>
</evidence>
<organism evidence="11 12">
    <name type="scientific">Exophiala viscosa</name>
    <dbReference type="NCBI Taxonomy" id="2486360"/>
    <lineage>
        <taxon>Eukaryota</taxon>
        <taxon>Fungi</taxon>
        <taxon>Dikarya</taxon>
        <taxon>Ascomycota</taxon>
        <taxon>Pezizomycotina</taxon>
        <taxon>Eurotiomycetes</taxon>
        <taxon>Chaetothyriomycetidae</taxon>
        <taxon>Chaetothyriales</taxon>
        <taxon>Herpotrichiellaceae</taxon>
        <taxon>Exophiala</taxon>
    </lineage>
</organism>
<proteinExistence type="inferred from homology"/>
<evidence type="ECO:0000256" key="8">
    <source>
        <dbReference type="PIRSR" id="PIRSR602401-1"/>
    </source>
</evidence>
<dbReference type="GO" id="GO:0005506">
    <property type="term" value="F:iron ion binding"/>
    <property type="evidence" value="ECO:0007669"/>
    <property type="project" value="InterPro"/>
</dbReference>
<comment type="cofactor">
    <cofactor evidence="1 8">
        <name>heme</name>
        <dbReference type="ChEBI" id="CHEBI:30413"/>
    </cofactor>
</comment>
<keyword evidence="6 8" id="KW-0408">Iron</keyword>
<keyword evidence="12" id="KW-1185">Reference proteome</keyword>
<keyword evidence="7 9" id="KW-0503">Monooxygenase</keyword>
<comment type="caution">
    <text evidence="11">The sequence shown here is derived from an EMBL/GenBank/DDBJ whole genome shotgun (WGS) entry which is preliminary data.</text>
</comment>
<keyword evidence="10" id="KW-1133">Transmembrane helix</keyword>
<dbReference type="EMBL" id="MU404357">
    <property type="protein sequence ID" value="KAI1610807.1"/>
    <property type="molecule type" value="Genomic_DNA"/>
</dbReference>
<name>A0AAN6IAL8_9EURO</name>
<evidence type="ECO:0000313" key="12">
    <source>
        <dbReference type="Proteomes" id="UP001203852"/>
    </source>
</evidence>
<accession>A0AAN6IAL8</accession>
<keyword evidence="4 8" id="KW-0479">Metal-binding</keyword>
<dbReference type="PRINTS" id="PR00385">
    <property type="entry name" value="P450"/>
</dbReference>
<dbReference type="GO" id="GO:0020037">
    <property type="term" value="F:heme binding"/>
    <property type="evidence" value="ECO:0007669"/>
    <property type="project" value="InterPro"/>
</dbReference>
<dbReference type="InterPro" id="IPR017972">
    <property type="entry name" value="Cyt_P450_CS"/>
</dbReference>
<evidence type="ECO:0000256" key="2">
    <source>
        <dbReference type="ARBA" id="ARBA00010617"/>
    </source>
</evidence>
<dbReference type="InterPro" id="IPR036396">
    <property type="entry name" value="Cyt_P450_sf"/>
</dbReference>
<evidence type="ECO:0000256" key="4">
    <source>
        <dbReference type="ARBA" id="ARBA00022723"/>
    </source>
</evidence>
<dbReference type="PRINTS" id="PR00463">
    <property type="entry name" value="EP450I"/>
</dbReference>
<keyword evidence="10" id="KW-0812">Transmembrane</keyword>
<reference evidence="11" key="1">
    <citation type="journal article" date="2022" name="bioRxiv">
        <title>Deciphering the potential niche of two novel black yeast fungi from a biological soil crust based on their genomes, phenotypes, and melanin regulation.</title>
        <authorList>
            <consortium name="DOE Joint Genome Institute"/>
            <person name="Carr E.C."/>
            <person name="Barton Q."/>
            <person name="Grambo S."/>
            <person name="Sullivan M."/>
            <person name="Renfro C.M."/>
            <person name="Kuo A."/>
            <person name="Pangilinan J."/>
            <person name="Lipzen A."/>
            <person name="Keymanesh K."/>
            <person name="Savage E."/>
            <person name="Barry K."/>
            <person name="Grigoriev I.V."/>
            <person name="Riekhof W.R."/>
            <person name="Harris S.S."/>
        </authorList>
    </citation>
    <scope>NUCLEOTIDE SEQUENCE</scope>
    <source>
        <strain evidence="11">JF 03-4F</strain>
    </source>
</reference>
<dbReference type="PANTHER" id="PTHR24305:SF230">
    <property type="entry name" value="P450, PUTATIVE (EUROFUNG)-RELATED"/>
    <property type="match status" value="1"/>
</dbReference>
<evidence type="ECO:0000256" key="9">
    <source>
        <dbReference type="RuleBase" id="RU000461"/>
    </source>
</evidence>
<dbReference type="PANTHER" id="PTHR24305">
    <property type="entry name" value="CYTOCHROME P450"/>
    <property type="match status" value="1"/>
</dbReference>
<dbReference type="CDD" id="cd11058">
    <property type="entry name" value="CYP60B-like"/>
    <property type="match status" value="1"/>
</dbReference>
<dbReference type="PROSITE" id="PS00086">
    <property type="entry name" value="CYTOCHROME_P450"/>
    <property type="match status" value="1"/>
</dbReference>
<dbReference type="GO" id="GO:0016705">
    <property type="term" value="F:oxidoreductase activity, acting on paired donors, with incorporation or reduction of molecular oxygen"/>
    <property type="evidence" value="ECO:0007669"/>
    <property type="project" value="InterPro"/>
</dbReference>
<protein>
    <submittedName>
        <fullName evidence="11">Benzoate 4-monooxygenase cytochrome-like protein P450</fullName>
    </submittedName>
</protein>
<dbReference type="GO" id="GO:0004497">
    <property type="term" value="F:monooxygenase activity"/>
    <property type="evidence" value="ECO:0007669"/>
    <property type="project" value="UniProtKB-KW"/>
</dbReference>
<dbReference type="SUPFAM" id="SSF48264">
    <property type="entry name" value="Cytochrome P450"/>
    <property type="match status" value="1"/>
</dbReference>
<evidence type="ECO:0000256" key="10">
    <source>
        <dbReference type="SAM" id="Phobius"/>
    </source>
</evidence>